<dbReference type="EMBL" id="CP041730">
    <property type="protein sequence ID" value="QDQ27194.1"/>
    <property type="molecule type" value="Genomic_DNA"/>
</dbReference>
<keyword evidence="4" id="KW-1185">Reference proteome</keyword>
<dbReference type="PROSITE" id="PS50110">
    <property type="entry name" value="RESPONSE_REGULATORY"/>
    <property type="match status" value="1"/>
</dbReference>
<dbReference type="InterPro" id="IPR011006">
    <property type="entry name" value="CheY-like_superfamily"/>
</dbReference>
<evidence type="ECO:0000313" key="4">
    <source>
        <dbReference type="Proteomes" id="UP000317550"/>
    </source>
</evidence>
<dbReference type="InterPro" id="IPR011990">
    <property type="entry name" value="TPR-like_helical_dom_sf"/>
</dbReference>
<name>A0A516SGA4_9NEIS</name>
<reference evidence="4" key="1">
    <citation type="submission" date="2019-07" db="EMBL/GenBank/DDBJ databases">
        <title>Chitinimonas sp. nov., isolated from Ny-Alesund, arctica soil.</title>
        <authorList>
            <person name="Xu Q."/>
            <person name="Peng F."/>
        </authorList>
    </citation>
    <scope>NUCLEOTIDE SEQUENCE [LARGE SCALE GENOMIC DNA]</scope>
    <source>
        <strain evidence="4">R3-44</strain>
    </source>
</reference>
<protein>
    <submittedName>
        <fullName evidence="3">Response regulator</fullName>
    </submittedName>
</protein>
<dbReference type="AlphaFoldDB" id="A0A516SGA4"/>
<evidence type="ECO:0000256" key="1">
    <source>
        <dbReference type="PROSITE-ProRule" id="PRU00169"/>
    </source>
</evidence>
<gene>
    <name evidence="3" type="ORF">FNU76_12945</name>
</gene>
<dbReference type="OrthoDB" id="9808843at2"/>
<evidence type="ECO:0000313" key="3">
    <source>
        <dbReference type="EMBL" id="QDQ27194.1"/>
    </source>
</evidence>
<accession>A0A516SGA4</accession>
<comment type="caution">
    <text evidence="1">Lacks conserved residue(s) required for the propagation of feature annotation.</text>
</comment>
<dbReference type="Gene3D" id="3.40.50.2300">
    <property type="match status" value="1"/>
</dbReference>
<dbReference type="KEGG" id="cari:FNU76_12945"/>
<dbReference type="Proteomes" id="UP000317550">
    <property type="component" value="Chromosome"/>
</dbReference>
<feature type="domain" description="Response regulatory" evidence="2">
    <location>
        <begin position="30"/>
        <end position="149"/>
    </location>
</feature>
<dbReference type="Gene3D" id="1.25.40.10">
    <property type="entry name" value="Tetratricopeptide repeat domain"/>
    <property type="match status" value="1"/>
</dbReference>
<dbReference type="SUPFAM" id="SSF48452">
    <property type="entry name" value="TPR-like"/>
    <property type="match status" value="1"/>
</dbReference>
<dbReference type="InterPro" id="IPR052048">
    <property type="entry name" value="ST_Response_Regulator"/>
</dbReference>
<dbReference type="PANTHER" id="PTHR43228">
    <property type="entry name" value="TWO-COMPONENT RESPONSE REGULATOR"/>
    <property type="match status" value="1"/>
</dbReference>
<proteinExistence type="predicted"/>
<dbReference type="SMART" id="SM00448">
    <property type="entry name" value="REC"/>
    <property type="match status" value="1"/>
</dbReference>
<dbReference type="GO" id="GO:0000160">
    <property type="term" value="P:phosphorelay signal transduction system"/>
    <property type="evidence" value="ECO:0007669"/>
    <property type="project" value="InterPro"/>
</dbReference>
<evidence type="ECO:0000259" key="2">
    <source>
        <dbReference type="PROSITE" id="PS50110"/>
    </source>
</evidence>
<sequence length="478" mass="53580">MPLPCRWSMLAGCQLRLPQVGIPMSKSPLNALIVDGSSPARLSISTILQGFGISKIENCSTVADARRKVLDGKYDIILCEYHFDGDETGQDLLEQLSERHQLPPPTIFIMVTGEAKYSRVASVAEVTPDDYLLKPVQTGQLEDRIERAFTRREALMDIYDALYAKEYGRALNVAQQMLSGKTRYFNEVAKLAVQTLCRLERYEDATVFYRRIVERKHAAWAKFGLARMSLKTGDKEVAETMLLDVINQHLRYLPVYDQLIDFYLEEGRQADALGILERSIVISPRSNRRLQLAGQLAFELGLAVQADTYLNRAIALRGSTIELDFRTLLHLVILKFDEGETGSGVSLVKQMQTRLKQLTAPVEAQRATWYCNLAMAAQAIASREPVAAIDLMRSITGQAVAETFDFTLAQDYLTIIARLYSNDLAQMLTEWVRPLIQRYLTSQARLSMMLPRVAGCEQLTAVMHGTAATLDSDVDAPT</sequence>
<dbReference type="PANTHER" id="PTHR43228:SF1">
    <property type="entry name" value="TWO-COMPONENT RESPONSE REGULATOR ARR22"/>
    <property type="match status" value="1"/>
</dbReference>
<organism evidence="3 4">
    <name type="scientific">Chitinimonas arctica</name>
    <dbReference type="NCBI Taxonomy" id="2594795"/>
    <lineage>
        <taxon>Bacteria</taxon>
        <taxon>Pseudomonadati</taxon>
        <taxon>Pseudomonadota</taxon>
        <taxon>Betaproteobacteria</taxon>
        <taxon>Neisseriales</taxon>
        <taxon>Chitinibacteraceae</taxon>
        <taxon>Chitinimonas</taxon>
    </lineage>
</organism>
<dbReference type="SUPFAM" id="SSF52172">
    <property type="entry name" value="CheY-like"/>
    <property type="match status" value="1"/>
</dbReference>
<dbReference type="InterPro" id="IPR001789">
    <property type="entry name" value="Sig_transdc_resp-reg_receiver"/>
</dbReference>
<dbReference type="Pfam" id="PF00072">
    <property type="entry name" value="Response_reg"/>
    <property type="match status" value="1"/>
</dbReference>